<keyword evidence="3" id="KW-1185">Reference proteome</keyword>
<dbReference type="RefSeq" id="XP_030837292.1">
    <property type="nucleotide sequence ID" value="XM_030981432.1"/>
</dbReference>
<dbReference type="Proteomes" id="UP000007110">
    <property type="component" value="Unassembled WGS sequence"/>
</dbReference>
<evidence type="ECO:0000256" key="1">
    <source>
        <dbReference type="SAM" id="MobiDB-lite"/>
    </source>
</evidence>
<protein>
    <submittedName>
        <fullName evidence="2">Uncharacterized protein</fullName>
    </submittedName>
</protein>
<dbReference type="AlphaFoldDB" id="A0A7M7NJ71"/>
<dbReference type="GeneID" id="105440857"/>
<organism evidence="2 3">
    <name type="scientific">Strongylocentrotus purpuratus</name>
    <name type="common">Purple sea urchin</name>
    <dbReference type="NCBI Taxonomy" id="7668"/>
    <lineage>
        <taxon>Eukaryota</taxon>
        <taxon>Metazoa</taxon>
        <taxon>Echinodermata</taxon>
        <taxon>Eleutherozoa</taxon>
        <taxon>Echinozoa</taxon>
        <taxon>Echinoidea</taxon>
        <taxon>Euechinoidea</taxon>
        <taxon>Echinacea</taxon>
        <taxon>Camarodonta</taxon>
        <taxon>Echinidea</taxon>
        <taxon>Strongylocentrotidae</taxon>
        <taxon>Strongylocentrotus</taxon>
    </lineage>
</organism>
<proteinExistence type="predicted"/>
<name>A0A7M7NJ71_STRPU</name>
<dbReference type="InParanoid" id="A0A7M7NJ71"/>
<reference evidence="2" key="2">
    <citation type="submission" date="2021-01" db="UniProtKB">
        <authorList>
            <consortium name="EnsemblMetazoa"/>
        </authorList>
    </citation>
    <scope>IDENTIFICATION</scope>
</reference>
<dbReference type="EnsemblMetazoa" id="XM_030981432">
    <property type="protein sequence ID" value="XP_030837292"/>
    <property type="gene ID" value="LOC105440857"/>
</dbReference>
<feature type="region of interest" description="Disordered" evidence="1">
    <location>
        <begin position="48"/>
        <end position="67"/>
    </location>
</feature>
<evidence type="ECO:0000313" key="3">
    <source>
        <dbReference type="Proteomes" id="UP000007110"/>
    </source>
</evidence>
<accession>A0A7M7NJ71</accession>
<evidence type="ECO:0000313" key="2">
    <source>
        <dbReference type="EnsemblMetazoa" id="XP_030837292"/>
    </source>
</evidence>
<reference evidence="3" key="1">
    <citation type="submission" date="2015-02" db="EMBL/GenBank/DDBJ databases">
        <title>Genome sequencing for Strongylocentrotus purpuratus.</title>
        <authorList>
            <person name="Murali S."/>
            <person name="Liu Y."/>
            <person name="Vee V."/>
            <person name="English A."/>
            <person name="Wang M."/>
            <person name="Skinner E."/>
            <person name="Han Y."/>
            <person name="Muzny D.M."/>
            <person name="Worley K.C."/>
            <person name="Gibbs R.A."/>
        </authorList>
    </citation>
    <scope>NUCLEOTIDE SEQUENCE</scope>
</reference>
<sequence>MADKKARAPRGGSKAPSKPRPDEKPDGVSSWGTLKLAEVPVLGTEVRRAPGAPVPLNSLGLPDPSGVENTSFIEEELGGITDRLNRALGDIATLYNENGDEQLEPEVSDKWAFCCPF</sequence>
<feature type="region of interest" description="Disordered" evidence="1">
    <location>
        <begin position="1"/>
        <end position="31"/>
    </location>
</feature>
<dbReference type="KEGG" id="spu:105440857"/>